<dbReference type="InterPro" id="IPR017972">
    <property type="entry name" value="Cyt_P450_CS"/>
</dbReference>
<feature type="binding site" description="axial binding residue" evidence="9">
    <location>
        <position position="439"/>
    </location>
    <ligand>
        <name>heme</name>
        <dbReference type="ChEBI" id="CHEBI:30413"/>
    </ligand>
    <ligandPart>
        <name>Fe</name>
        <dbReference type="ChEBI" id="CHEBI:18248"/>
    </ligandPart>
</feature>
<dbReference type="PANTHER" id="PTHR46300">
    <property type="entry name" value="P450, PUTATIVE (EUROFUNG)-RELATED-RELATED"/>
    <property type="match status" value="1"/>
</dbReference>
<dbReference type="Gene3D" id="1.10.630.10">
    <property type="entry name" value="Cytochrome P450"/>
    <property type="match status" value="1"/>
</dbReference>
<evidence type="ECO:0000256" key="1">
    <source>
        <dbReference type="ARBA" id="ARBA00001971"/>
    </source>
</evidence>
<dbReference type="PRINTS" id="PR00463">
    <property type="entry name" value="EP450I"/>
</dbReference>
<evidence type="ECO:0000313" key="12">
    <source>
        <dbReference type="EMBL" id="KIK11882.1"/>
    </source>
</evidence>
<organism evidence="12 14">
    <name type="scientific">Pisolithus microcarpus 441</name>
    <dbReference type="NCBI Taxonomy" id="765257"/>
    <lineage>
        <taxon>Eukaryota</taxon>
        <taxon>Fungi</taxon>
        <taxon>Dikarya</taxon>
        <taxon>Basidiomycota</taxon>
        <taxon>Agaricomycotina</taxon>
        <taxon>Agaricomycetes</taxon>
        <taxon>Agaricomycetidae</taxon>
        <taxon>Boletales</taxon>
        <taxon>Sclerodermatineae</taxon>
        <taxon>Pisolithaceae</taxon>
        <taxon>Pisolithus</taxon>
    </lineage>
</organism>
<dbReference type="GO" id="GO:0016705">
    <property type="term" value="F:oxidoreductase activity, acting on paired donors, with incorporation or reduction of molecular oxygen"/>
    <property type="evidence" value="ECO:0007669"/>
    <property type="project" value="InterPro"/>
</dbReference>
<keyword evidence="8 10" id="KW-0503">Monooxygenase</keyword>
<feature type="transmembrane region" description="Helical" evidence="11">
    <location>
        <begin position="297"/>
        <end position="322"/>
    </location>
</feature>
<keyword evidence="11" id="KW-0812">Transmembrane</keyword>
<keyword evidence="11" id="KW-0472">Membrane</keyword>
<evidence type="ECO:0000256" key="5">
    <source>
        <dbReference type="ARBA" id="ARBA00022723"/>
    </source>
</evidence>
<dbReference type="HOGENOM" id="CLU_001570_2_3_1"/>
<evidence type="ECO:0000256" key="2">
    <source>
        <dbReference type="ARBA" id="ARBA00005179"/>
    </source>
</evidence>
<keyword evidence="7 9" id="KW-0408">Iron</keyword>
<protein>
    <recommendedName>
        <fullName evidence="15">Cytochrome P450</fullName>
    </recommendedName>
</protein>
<evidence type="ECO:0000313" key="13">
    <source>
        <dbReference type="EMBL" id="KIK20780.1"/>
    </source>
</evidence>
<evidence type="ECO:0008006" key="15">
    <source>
        <dbReference type="Google" id="ProtNLM"/>
    </source>
</evidence>
<reference evidence="14" key="2">
    <citation type="submission" date="2015-01" db="EMBL/GenBank/DDBJ databases">
        <title>Evolutionary Origins and Diversification of the Mycorrhizal Mutualists.</title>
        <authorList>
            <consortium name="DOE Joint Genome Institute"/>
            <consortium name="Mycorrhizal Genomics Consortium"/>
            <person name="Kohler A."/>
            <person name="Kuo A."/>
            <person name="Nagy L.G."/>
            <person name="Floudas D."/>
            <person name="Copeland A."/>
            <person name="Barry K.W."/>
            <person name="Cichocki N."/>
            <person name="Veneault-Fourrey C."/>
            <person name="LaButti K."/>
            <person name="Lindquist E.A."/>
            <person name="Lipzen A."/>
            <person name="Lundell T."/>
            <person name="Morin E."/>
            <person name="Murat C."/>
            <person name="Riley R."/>
            <person name="Ohm R."/>
            <person name="Sun H."/>
            <person name="Tunlid A."/>
            <person name="Henrissat B."/>
            <person name="Grigoriev I.V."/>
            <person name="Hibbett D.S."/>
            <person name="Martin F."/>
        </authorList>
    </citation>
    <scope>NUCLEOTIDE SEQUENCE [LARGE SCALE GENOMIC DNA]</scope>
    <source>
        <strain evidence="13 14">441</strain>
    </source>
</reference>
<comment type="cofactor">
    <cofactor evidence="1 9">
        <name>heme</name>
        <dbReference type="ChEBI" id="CHEBI:30413"/>
    </cofactor>
</comment>
<evidence type="ECO:0000313" key="14">
    <source>
        <dbReference type="Proteomes" id="UP000054018"/>
    </source>
</evidence>
<evidence type="ECO:0000256" key="11">
    <source>
        <dbReference type="SAM" id="Phobius"/>
    </source>
</evidence>
<accession>A0A0C9YNK2</accession>
<keyword evidence="4 9" id="KW-0349">Heme</keyword>
<proteinExistence type="inferred from homology"/>
<dbReference type="EMBL" id="KN833759">
    <property type="protein sequence ID" value="KIK20780.1"/>
    <property type="molecule type" value="Genomic_DNA"/>
</dbReference>
<keyword evidence="14" id="KW-1185">Reference proteome</keyword>
<reference evidence="12" key="3">
    <citation type="submission" date="2015-02" db="EMBL/GenBank/DDBJ databases">
        <title>Evolutionary Origins and Diversification of the Mycorrhizal Mutualists.</title>
        <authorList>
            <consortium name="DOE Joint Genome Institute"/>
            <consortium name="Mycorrhizal Genomics Consortium"/>
            <person name="Kohler A."/>
            <person name="Kuo A."/>
            <person name="Nagy L.G."/>
            <person name="Floudas D."/>
            <person name="Copeland A."/>
            <person name="Barry K.W."/>
            <person name="Cichocki N."/>
            <person name="Veneault-Fourrey C."/>
            <person name="LaButti K."/>
            <person name="Lindquist E.A."/>
            <person name="Lipzen A."/>
            <person name="Lundell T."/>
            <person name="Morin E."/>
            <person name="Murat C."/>
            <person name="Riley R."/>
            <person name="Ohm R."/>
            <person name="Sun H."/>
            <person name="Tunlid A."/>
            <person name="Henrissat B."/>
            <person name="Grigoriev I.V."/>
            <person name="Hibbett D.S."/>
            <person name="Martin F."/>
        </authorList>
    </citation>
    <scope>NUCLEOTIDE SEQUENCE</scope>
    <source>
        <strain evidence="12 14">441</strain>
    </source>
</reference>
<dbReference type="GO" id="GO:0005506">
    <property type="term" value="F:iron ion binding"/>
    <property type="evidence" value="ECO:0007669"/>
    <property type="project" value="InterPro"/>
</dbReference>
<comment type="similarity">
    <text evidence="3 10">Belongs to the cytochrome P450 family.</text>
</comment>
<dbReference type="InterPro" id="IPR050364">
    <property type="entry name" value="Cytochrome_P450_fung"/>
</dbReference>
<dbReference type="PROSITE" id="PS00086">
    <property type="entry name" value="CYTOCHROME_P450"/>
    <property type="match status" value="1"/>
</dbReference>
<keyword evidence="6 10" id="KW-0560">Oxidoreductase</keyword>
<evidence type="ECO:0000256" key="8">
    <source>
        <dbReference type="ARBA" id="ARBA00023033"/>
    </source>
</evidence>
<feature type="transmembrane region" description="Helical" evidence="11">
    <location>
        <begin position="6"/>
        <end position="23"/>
    </location>
</feature>
<dbReference type="STRING" id="765257.A0A0C9YNK2"/>
<dbReference type="Pfam" id="PF00067">
    <property type="entry name" value="p450"/>
    <property type="match status" value="1"/>
</dbReference>
<gene>
    <name evidence="12" type="ORF">PISMIDRAFT_469753</name>
    <name evidence="13" type="ORF">PISMIDRAFT_572891</name>
</gene>
<dbReference type="PRINTS" id="PR00385">
    <property type="entry name" value="P450"/>
</dbReference>
<dbReference type="CDD" id="cd11065">
    <property type="entry name" value="CYP64-like"/>
    <property type="match status" value="1"/>
</dbReference>
<evidence type="ECO:0000256" key="6">
    <source>
        <dbReference type="ARBA" id="ARBA00023002"/>
    </source>
</evidence>
<dbReference type="PANTHER" id="PTHR46300:SF7">
    <property type="entry name" value="P450, PUTATIVE (EUROFUNG)-RELATED"/>
    <property type="match status" value="1"/>
</dbReference>
<keyword evidence="5 9" id="KW-0479">Metal-binding</keyword>
<dbReference type="InterPro" id="IPR001128">
    <property type="entry name" value="Cyt_P450"/>
</dbReference>
<dbReference type="GO" id="GO:0004497">
    <property type="term" value="F:monooxygenase activity"/>
    <property type="evidence" value="ECO:0007669"/>
    <property type="project" value="UniProtKB-KW"/>
</dbReference>
<evidence type="ECO:0000256" key="3">
    <source>
        <dbReference type="ARBA" id="ARBA00010617"/>
    </source>
</evidence>
<dbReference type="InterPro" id="IPR036396">
    <property type="entry name" value="Cyt_P450_sf"/>
</dbReference>
<dbReference type="AlphaFoldDB" id="A0A0C9YNK2"/>
<comment type="pathway">
    <text evidence="2">Secondary metabolite biosynthesis.</text>
</comment>
<evidence type="ECO:0000256" key="9">
    <source>
        <dbReference type="PIRSR" id="PIRSR602401-1"/>
    </source>
</evidence>
<dbReference type="OrthoDB" id="2789670at2759"/>
<dbReference type="EMBL" id="KN834144">
    <property type="protein sequence ID" value="KIK11882.1"/>
    <property type="molecule type" value="Genomic_DNA"/>
</dbReference>
<dbReference type="InterPro" id="IPR002401">
    <property type="entry name" value="Cyt_P450_E_grp-I"/>
</dbReference>
<sequence>MDTSTSALTISLLCLGALFFSLWKSRRQRTSRTLLPPGPKGLPWVGNVLDIDASQPWVTYEEWGKRYGDLTYSRVLGKEYIIVNSEKVAHELLDQRSSIYSDRPRVPSVDLLGLGFTTPTLPYGEEWRRHRKALHLVLNKKESLKYGTMHLQRAHGLLANLLATPQNYEDHFAMFSVALIMELAYGYSVTSEKDPFMANIVQLLSLVVEVATPERSALLGAFPFLAHIPSWMPGGFWKKRANDCRQLVRKVLDDPVQYVRDSMVAGTAKKSMVRDIFQGKEEDLDLGLDKERVTKEVAASVFMAGSETTTSAMLVFLLAMVLQPDVQRKAQEEIDRVVGTDRLPDFGDRPNLPYVEAVLLETIRWIPVSALGFPHTTTADDTYNGMYIPKGVIIIPNVWAMTQDPVRYPEPKVFNPDRYGGKLEDVTLSPAFGFGRRVCPGNHLAEQSLWAVIVSMLATMQIGKATDPSGVEIEVTPKLKSGGAIRPETFPCSIKARSAKAEHLIRASTI</sequence>
<dbReference type="GO" id="GO:0020037">
    <property type="term" value="F:heme binding"/>
    <property type="evidence" value="ECO:0007669"/>
    <property type="project" value="InterPro"/>
</dbReference>
<dbReference type="SUPFAM" id="SSF48264">
    <property type="entry name" value="Cytochrome P450"/>
    <property type="match status" value="1"/>
</dbReference>
<name>A0A0C9YNK2_9AGAM</name>
<evidence type="ECO:0000256" key="10">
    <source>
        <dbReference type="RuleBase" id="RU000461"/>
    </source>
</evidence>
<dbReference type="Proteomes" id="UP000054018">
    <property type="component" value="Unassembled WGS sequence"/>
</dbReference>
<evidence type="ECO:0000256" key="7">
    <source>
        <dbReference type="ARBA" id="ARBA00023004"/>
    </source>
</evidence>
<evidence type="ECO:0000256" key="4">
    <source>
        <dbReference type="ARBA" id="ARBA00022617"/>
    </source>
</evidence>
<reference evidence="12 14" key="1">
    <citation type="submission" date="2014-04" db="EMBL/GenBank/DDBJ databases">
        <authorList>
            <consortium name="DOE Joint Genome Institute"/>
            <person name="Kuo A."/>
            <person name="Kohler A."/>
            <person name="Costa M.D."/>
            <person name="Nagy L.G."/>
            <person name="Floudas D."/>
            <person name="Copeland A."/>
            <person name="Barry K.W."/>
            <person name="Cichocki N."/>
            <person name="Veneault-Fourrey C."/>
            <person name="LaButti K."/>
            <person name="Lindquist E.A."/>
            <person name="Lipzen A."/>
            <person name="Lundell T."/>
            <person name="Morin E."/>
            <person name="Murat C."/>
            <person name="Sun H."/>
            <person name="Tunlid A."/>
            <person name="Henrissat B."/>
            <person name="Grigoriev I.V."/>
            <person name="Hibbett D.S."/>
            <person name="Martin F."/>
            <person name="Nordberg H.P."/>
            <person name="Cantor M.N."/>
            <person name="Hua S.X."/>
        </authorList>
    </citation>
    <scope>NUCLEOTIDE SEQUENCE [LARGE SCALE GENOMIC DNA]</scope>
    <source>
        <strain evidence="12 14">441</strain>
    </source>
</reference>
<keyword evidence="11" id="KW-1133">Transmembrane helix</keyword>